<dbReference type="RefSeq" id="WP_372387392.1">
    <property type="nucleotide sequence ID" value="NZ_JBGNYA010000001.1"/>
</dbReference>
<dbReference type="InterPro" id="IPR000086">
    <property type="entry name" value="NUDIX_hydrolase_dom"/>
</dbReference>
<keyword evidence="4" id="KW-1185">Reference proteome</keyword>
<dbReference type="AlphaFoldDB" id="A0ABD5M863"/>
<gene>
    <name evidence="3" type="ORF">OS889_03670</name>
</gene>
<reference evidence="3 4" key="1">
    <citation type="submission" date="2024-08" db="EMBL/GenBank/DDBJ databases">
        <title>Halobellus sp. MBLA0158 whole genome sequence.</title>
        <authorList>
            <person name="Hwang C.Y."/>
            <person name="Cho E.-S."/>
            <person name="Seo M.-J."/>
        </authorList>
    </citation>
    <scope>NUCLEOTIDE SEQUENCE [LARGE SCALE GENOMIC DNA]</scope>
    <source>
        <strain evidence="3 4">MBLA0158</strain>
    </source>
</reference>
<proteinExistence type="predicted"/>
<dbReference type="PANTHER" id="PTHR43736">
    <property type="entry name" value="ADP-RIBOSE PYROPHOSPHATASE"/>
    <property type="match status" value="1"/>
</dbReference>
<feature type="domain" description="Nudix hydrolase" evidence="2">
    <location>
        <begin position="21"/>
        <end position="154"/>
    </location>
</feature>
<dbReference type="Proteomes" id="UP001570511">
    <property type="component" value="Unassembled WGS sequence"/>
</dbReference>
<dbReference type="EMBL" id="JBGNYA010000001">
    <property type="protein sequence ID" value="MFA1610105.1"/>
    <property type="molecule type" value="Genomic_DNA"/>
</dbReference>
<evidence type="ECO:0000259" key="2">
    <source>
        <dbReference type="PROSITE" id="PS51462"/>
    </source>
</evidence>
<evidence type="ECO:0000313" key="3">
    <source>
        <dbReference type="EMBL" id="MFA1610105.1"/>
    </source>
</evidence>
<dbReference type="Gene3D" id="3.90.79.10">
    <property type="entry name" value="Nucleoside Triphosphate Pyrophosphohydrolase"/>
    <property type="match status" value="1"/>
</dbReference>
<dbReference type="PANTHER" id="PTHR43736:SF1">
    <property type="entry name" value="DIHYDRONEOPTERIN TRIPHOSPHATE DIPHOSPHATASE"/>
    <property type="match status" value="1"/>
</dbReference>
<evidence type="ECO:0000313" key="4">
    <source>
        <dbReference type="Proteomes" id="UP001570511"/>
    </source>
</evidence>
<dbReference type="PROSITE" id="PS00893">
    <property type="entry name" value="NUDIX_BOX"/>
    <property type="match status" value="1"/>
</dbReference>
<sequence>MTEAAERDAEAEADEQDDHLEATISQRGVLFSARDRILIVRRSTDGGWELPGGRLGPYEDAPVGVHREIVEETGLDVHVGRPVHTASWRNDVDRGRFAVYYRCIVPAALDVASSDPVSLSDEHMDHTWLPPEAAADRLSNVQSEAVAAALEVHDG</sequence>
<protein>
    <submittedName>
        <fullName evidence="3">NUDIX domain-containing protein</fullName>
    </submittedName>
</protein>
<organism evidence="3 4">
    <name type="scientific">Halobellus rubicundus</name>
    <dbReference type="NCBI Taxonomy" id="2996466"/>
    <lineage>
        <taxon>Archaea</taxon>
        <taxon>Methanobacteriati</taxon>
        <taxon>Methanobacteriota</taxon>
        <taxon>Stenosarchaea group</taxon>
        <taxon>Halobacteria</taxon>
        <taxon>Halobacteriales</taxon>
        <taxon>Haloferacaceae</taxon>
        <taxon>Halobellus</taxon>
    </lineage>
</organism>
<dbReference type="InterPro" id="IPR015797">
    <property type="entry name" value="NUDIX_hydrolase-like_dom_sf"/>
</dbReference>
<dbReference type="Pfam" id="PF00293">
    <property type="entry name" value="NUDIX"/>
    <property type="match status" value="1"/>
</dbReference>
<keyword evidence="1" id="KW-0378">Hydrolase</keyword>
<name>A0ABD5M863_9EURY</name>
<dbReference type="CDD" id="cd04699">
    <property type="entry name" value="NUDIX_MutT_Nudt1"/>
    <property type="match status" value="1"/>
</dbReference>
<accession>A0ABD5M863</accession>
<dbReference type="GO" id="GO:0016787">
    <property type="term" value="F:hydrolase activity"/>
    <property type="evidence" value="ECO:0007669"/>
    <property type="project" value="UniProtKB-KW"/>
</dbReference>
<dbReference type="PROSITE" id="PS51462">
    <property type="entry name" value="NUDIX"/>
    <property type="match status" value="1"/>
</dbReference>
<dbReference type="SUPFAM" id="SSF55811">
    <property type="entry name" value="Nudix"/>
    <property type="match status" value="1"/>
</dbReference>
<comment type="caution">
    <text evidence="3">The sequence shown here is derived from an EMBL/GenBank/DDBJ whole genome shotgun (WGS) entry which is preliminary data.</text>
</comment>
<evidence type="ECO:0000256" key="1">
    <source>
        <dbReference type="ARBA" id="ARBA00022801"/>
    </source>
</evidence>
<dbReference type="InterPro" id="IPR020084">
    <property type="entry name" value="NUDIX_hydrolase_CS"/>
</dbReference>